<sequence>MQQIKLKLEKYGKQTGVFD</sequence>
<gene>
    <name evidence="1" type="ORF">APZ42_019507</name>
</gene>
<evidence type="ECO:0000313" key="2">
    <source>
        <dbReference type="Proteomes" id="UP000076858"/>
    </source>
</evidence>
<name>A0A164Y7S5_9CRUS</name>
<reference evidence="1 2" key="1">
    <citation type="submission" date="2016-03" db="EMBL/GenBank/DDBJ databases">
        <title>EvidentialGene: Evidence-directed Construction of Genes on Genomes.</title>
        <authorList>
            <person name="Gilbert D.G."/>
            <person name="Choi J.-H."/>
            <person name="Mockaitis K."/>
            <person name="Colbourne J."/>
            <person name="Pfrender M."/>
        </authorList>
    </citation>
    <scope>NUCLEOTIDE SEQUENCE [LARGE SCALE GENOMIC DNA]</scope>
    <source>
        <strain evidence="1 2">Xinb3</strain>
        <tissue evidence="1">Complete organism</tissue>
    </source>
</reference>
<proteinExistence type="predicted"/>
<evidence type="ECO:0000313" key="1">
    <source>
        <dbReference type="EMBL" id="KZS14967.1"/>
    </source>
</evidence>
<keyword evidence="2" id="KW-1185">Reference proteome</keyword>
<dbReference type="AlphaFoldDB" id="A0A164Y7S5"/>
<dbReference type="Proteomes" id="UP000076858">
    <property type="component" value="Unassembled WGS sequence"/>
</dbReference>
<dbReference type="EMBL" id="LRGB01000930">
    <property type="protein sequence ID" value="KZS14967.1"/>
    <property type="molecule type" value="Genomic_DNA"/>
</dbReference>
<accession>A0A164Y7S5</accession>
<organism evidence="1 2">
    <name type="scientific">Daphnia magna</name>
    <dbReference type="NCBI Taxonomy" id="35525"/>
    <lineage>
        <taxon>Eukaryota</taxon>
        <taxon>Metazoa</taxon>
        <taxon>Ecdysozoa</taxon>
        <taxon>Arthropoda</taxon>
        <taxon>Crustacea</taxon>
        <taxon>Branchiopoda</taxon>
        <taxon>Diplostraca</taxon>
        <taxon>Cladocera</taxon>
        <taxon>Anomopoda</taxon>
        <taxon>Daphniidae</taxon>
        <taxon>Daphnia</taxon>
    </lineage>
</organism>
<comment type="caution">
    <text evidence="1">The sequence shown here is derived from an EMBL/GenBank/DDBJ whole genome shotgun (WGS) entry which is preliminary data.</text>
</comment>
<protein>
    <submittedName>
        <fullName evidence="1">Uncharacterized protein</fullName>
    </submittedName>
</protein>